<dbReference type="GeneID" id="85498735"/>
<proteinExistence type="inferred from homology"/>
<comment type="similarity">
    <text evidence="1">Belongs to the NADH:flavin oxidoreductase/NADH oxidase family.</text>
</comment>
<keyword evidence="2" id="KW-0285">Flavoprotein</keyword>
<keyword evidence="7" id="KW-1185">Reference proteome</keyword>
<dbReference type="Proteomes" id="UP001233271">
    <property type="component" value="Chromosome 7b"/>
</dbReference>
<keyword evidence="4" id="KW-0560">Oxidoreductase</keyword>
<dbReference type="GO" id="GO:0016491">
    <property type="term" value="F:oxidoreductase activity"/>
    <property type="evidence" value="ECO:0007669"/>
    <property type="project" value="UniProtKB-KW"/>
</dbReference>
<dbReference type="AlphaFoldDB" id="A0AA48LAE0"/>
<keyword evidence="3" id="KW-0288">FMN</keyword>
<feature type="domain" description="NADH:flavin oxidoreductase/NADH oxidase N-terminal" evidence="5">
    <location>
        <begin position="16"/>
        <end position="214"/>
    </location>
</feature>
<accession>A0AA48LAE0</accession>
<dbReference type="EMBL" id="AP028219">
    <property type="protein sequence ID" value="BEI94865.1"/>
    <property type="molecule type" value="Genomic_DNA"/>
</dbReference>
<organism evidence="6 7">
    <name type="scientific">Cutaneotrichosporon cavernicola</name>
    <dbReference type="NCBI Taxonomy" id="279322"/>
    <lineage>
        <taxon>Eukaryota</taxon>
        <taxon>Fungi</taxon>
        <taxon>Dikarya</taxon>
        <taxon>Basidiomycota</taxon>
        <taxon>Agaricomycotina</taxon>
        <taxon>Tremellomycetes</taxon>
        <taxon>Trichosporonales</taxon>
        <taxon>Trichosporonaceae</taxon>
        <taxon>Cutaneotrichosporon</taxon>
    </lineage>
</organism>
<evidence type="ECO:0000256" key="1">
    <source>
        <dbReference type="ARBA" id="ARBA00005979"/>
    </source>
</evidence>
<evidence type="ECO:0000256" key="3">
    <source>
        <dbReference type="ARBA" id="ARBA00022643"/>
    </source>
</evidence>
<evidence type="ECO:0000313" key="7">
    <source>
        <dbReference type="Proteomes" id="UP001233271"/>
    </source>
</evidence>
<dbReference type="GO" id="GO:0010181">
    <property type="term" value="F:FMN binding"/>
    <property type="evidence" value="ECO:0007669"/>
    <property type="project" value="InterPro"/>
</dbReference>
<evidence type="ECO:0000256" key="4">
    <source>
        <dbReference type="ARBA" id="ARBA00023002"/>
    </source>
</evidence>
<name>A0AA48LAE0_9TREE</name>
<dbReference type="InterPro" id="IPR051799">
    <property type="entry name" value="NADH_flavin_oxidoreductase"/>
</dbReference>
<dbReference type="KEGG" id="ccac:CcaHIS019_0704460"/>
<reference evidence="6" key="1">
    <citation type="journal article" date="2023" name="BMC Genomics">
        <title>Chromosome-level genome assemblies of Cutaneotrichosporon spp. (Trichosporonales, Basidiomycota) reveal imbalanced evolution between nucleotide sequences and chromosome synteny.</title>
        <authorList>
            <person name="Kobayashi Y."/>
            <person name="Kayamori A."/>
            <person name="Aoki K."/>
            <person name="Shiwa Y."/>
            <person name="Matsutani M."/>
            <person name="Fujita N."/>
            <person name="Sugita T."/>
            <person name="Iwasaki W."/>
            <person name="Tanaka N."/>
            <person name="Takashima M."/>
        </authorList>
    </citation>
    <scope>NUCLEOTIDE SEQUENCE</scope>
    <source>
        <strain evidence="6">HIS019</strain>
    </source>
</reference>
<evidence type="ECO:0000256" key="2">
    <source>
        <dbReference type="ARBA" id="ARBA00022630"/>
    </source>
</evidence>
<dbReference type="InterPro" id="IPR001155">
    <property type="entry name" value="OxRdtase_FMN_N"/>
</dbReference>
<dbReference type="SUPFAM" id="SSF51395">
    <property type="entry name" value="FMN-linked oxidoreductases"/>
    <property type="match status" value="1"/>
</dbReference>
<evidence type="ECO:0000259" key="5">
    <source>
        <dbReference type="Pfam" id="PF00724"/>
    </source>
</evidence>
<dbReference type="Pfam" id="PF00724">
    <property type="entry name" value="Oxidored_FMN"/>
    <property type="match status" value="1"/>
</dbReference>
<dbReference type="RefSeq" id="XP_060460130.1">
    <property type="nucleotide sequence ID" value="XM_060603880.1"/>
</dbReference>
<dbReference type="Gene3D" id="3.20.20.70">
    <property type="entry name" value="Aldolase class I"/>
    <property type="match status" value="1"/>
</dbReference>
<protein>
    <recommendedName>
        <fullName evidence="5">NADH:flavin oxidoreductase/NADH oxidase N-terminal domain-containing protein</fullName>
    </recommendedName>
</protein>
<gene>
    <name evidence="6" type="ORF">CcaverHIS019_0704460</name>
</gene>
<sequence length="485" mass="52717">MSNEYPPDDIDLLSSPVTLPNGVVIPNRLAKAAMEEGLKGGLPGRRHRRLYRRWGRGGWGVVLTGNVQVDAAQPATPHDLRIHDSPHTVPLFHELHESLLADAPDPRPLTLVQLSHAGMQSSATYSLTRAPWVPSIGPISGRPSVGTGFVAWAIERALWPVAARAVTNPAEWCEIAGKFVDAATAVEDAGWSGVQLHSAHGYLLAEYLSPLTNPHPRPLPGVPERVPVRLHLLWLILTGIHTATERTFVKALKINCSDFVAGGLDEDASAEIIREIVRWRLVDLLEVSGGTYGNPAFAEMGREALFAHFTRALLPTLPPAPEGPAIMLTGGLHDRSLIARCIRSRAADLVGIGRPAALQPELPVKVLLNRALGKGKARVPPYIIPGSEFYRRLLGGGKSRPHSKARNGFRETNGVVARRDEGNGIKLVGAGVSTVWHEWQMARIGRGENPDPTLDFLRGALANTLWHDILGGGPRGWYRHWMGTD</sequence>
<dbReference type="InterPro" id="IPR013785">
    <property type="entry name" value="Aldolase_TIM"/>
</dbReference>
<dbReference type="PANTHER" id="PTHR43656:SF2">
    <property type="entry name" value="BINDING OXIDOREDUCTASE, PUTATIVE (AFU_ORTHOLOGUE AFUA_2G08260)-RELATED"/>
    <property type="match status" value="1"/>
</dbReference>
<dbReference type="PANTHER" id="PTHR43656">
    <property type="entry name" value="BINDING OXIDOREDUCTASE, PUTATIVE (AFU_ORTHOLOGUE AFUA_2G08260)-RELATED"/>
    <property type="match status" value="1"/>
</dbReference>
<evidence type="ECO:0000313" key="6">
    <source>
        <dbReference type="EMBL" id="BEI94865.1"/>
    </source>
</evidence>